<accession>A0ABQ9XGT2</accession>
<dbReference type="Proteomes" id="UP001281761">
    <property type="component" value="Unassembled WGS sequence"/>
</dbReference>
<comment type="caution">
    <text evidence="1">The sequence shown here is derived from an EMBL/GenBank/DDBJ whole genome shotgun (WGS) entry which is preliminary data.</text>
</comment>
<dbReference type="EMBL" id="JARBJD010000132">
    <property type="protein sequence ID" value="KAK2950630.1"/>
    <property type="molecule type" value="Genomic_DNA"/>
</dbReference>
<sequence length="156" mass="17219">MSILTRVNPLEIGTQSIINNGQLLEDAAKLAKATNIEWTAKLGIKPVARICTDEPNETTSALLTRTSRIHAAHDPHHQRRVRIEIDTQLSTSFLSLIHFKQVLPSSTLKKYADTPDTAERVLDLCVLDTNVYTCGTAEMNVDGATNVAITIPIKMR</sequence>
<evidence type="ECO:0000313" key="1">
    <source>
        <dbReference type="EMBL" id="KAK2950630.1"/>
    </source>
</evidence>
<gene>
    <name evidence="1" type="ORF">BLNAU_14436</name>
</gene>
<evidence type="ECO:0000313" key="2">
    <source>
        <dbReference type="Proteomes" id="UP001281761"/>
    </source>
</evidence>
<reference evidence="1 2" key="1">
    <citation type="journal article" date="2022" name="bioRxiv">
        <title>Genomics of Preaxostyla Flagellates Illuminates Evolutionary Transitions and the Path Towards Mitochondrial Loss.</title>
        <authorList>
            <person name="Novak L.V.F."/>
            <person name="Treitli S.C."/>
            <person name="Pyrih J."/>
            <person name="Halakuc P."/>
            <person name="Pipaliya S.V."/>
            <person name="Vacek V."/>
            <person name="Brzon O."/>
            <person name="Soukal P."/>
            <person name="Eme L."/>
            <person name="Dacks J.B."/>
            <person name="Karnkowska A."/>
            <person name="Elias M."/>
            <person name="Hampl V."/>
        </authorList>
    </citation>
    <scope>NUCLEOTIDE SEQUENCE [LARGE SCALE GENOMIC DNA]</scope>
    <source>
        <strain evidence="1">NAU3</strain>
        <tissue evidence="1">Gut</tissue>
    </source>
</reference>
<organism evidence="1 2">
    <name type="scientific">Blattamonas nauphoetae</name>
    <dbReference type="NCBI Taxonomy" id="2049346"/>
    <lineage>
        <taxon>Eukaryota</taxon>
        <taxon>Metamonada</taxon>
        <taxon>Preaxostyla</taxon>
        <taxon>Oxymonadida</taxon>
        <taxon>Blattamonas</taxon>
    </lineage>
</organism>
<proteinExistence type="predicted"/>
<name>A0ABQ9XGT2_9EUKA</name>
<protein>
    <submittedName>
        <fullName evidence="1">Uncharacterized protein</fullName>
    </submittedName>
</protein>
<keyword evidence="2" id="KW-1185">Reference proteome</keyword>